<feature type="transmembrane region" description="Helical" evidence="1">
    <location>
        <begin position="41"/>
        <end position="61"/>
    </location>
</feature>
<feature type="transmembrane region" description="Helical" evidence="1">
    <location>
        <begin position="105"/>
        <end position="127"/>
    </location>
</feature>
<evidence type="ECO:0000256" key="1">
    <source>
        <dbReference type="SAM" id="Phobius"/>
    </source>
</evidence>
<evidence type="ECO:0000313" key="2">
    <source>
        <dbReference type="EMBL" id="GFH44799.1"/>
    </source>
</evidence>
<protein>
    <submittedName>
        <fullName evidence="2">Uncharacterized protein</fullName>
    </submittedName>
</protein>
<proteinExistence type="predicted"/>
<sequence>MKILKRFLKNKENEEEVCLPLDSPAEWNRFDLEGMCEQGSLTALIAFTTFLLAFGLSTWCYRRTLTAKGRNATLEKGKYREKHGFLLHFLSEHFILPWVPSTIEIFASIYFFLWFCLTITIGIARFYERKWTQEVFFQQGPFNYLAHALFNCSTVDMTLIDYTEEINHSSNQNPARQSPEELDPYFMKHLTFGILWLSIGFYHILNARHGWSSDPQINRVVHRWFGRLVAMPSYLLHYYHAWKMVLRNPVDQKPIIKFQYMGTLVDNAILCFLGLKLIFLARKEKDLKKKHELYGKHKTRMVFMYIESMFGSGTIRLTAWILWMIAKFCPRYLAIKLDRGVCQQSAACRGNSFDEHDYRIIKHRVNAVFKALLVIIPFVLWKGDEDSLLGQIIYYGGFLFSMKSRMVTIWYYIGLKFDEKKAADSTVLSVAVKGQDALRTIVGWDESW</sequence>
<feature type="transmembrane region" description="Helical" evidence="1">
    <location>
        <begin position="185"/>
        <end position="204"/>
    </location>
</feature>
<keyword evidence="3" id="KW-1185">Reference proteome</keyword>
<feature type="transmembrane region" description="Helical" evidence="1">
    <location>
        <begin position="393"/>
        <end position="413"/>
    </location>
</feature>
<comment type="caution">
    <text evidence="2">The sequence shown here is derived from an EMBL/GenBank/DDBJ whole genome shotgun (WGS) entry which is preliminary data.</text>
</comment>
<keyword evidence="1" id="KW-0472">Membrane</keyword>
<keyword evidence="1" id="KW-0812">Transmembrane</keyword>
<organism evidence="2 3">
    <name type="scientific">Chaetoceros tenuissimus</name>
    <dbReference type="NCBI Taxonomy" id="426638"/>
    <lineage>
        <taxon>Eukaryota</taxon>
        <taxon>Sar</taxon>
        <taxon>Stramenopiles</taxon>
        <taxon>Ochrophyta</taxon>
        <taxon>Bacillariophyta</taxon>
        <taxon>Coscinodiscophyceae</taxon>
        <taxon>Chaetocerotophycidae</taxon>
        <taxon>Chaetocerotales</taxon>
        <taxon>Chaetocerotaceae</taxon>
        <taxon>Chaetoceros</taxon>
    </lineage>
</organism>
<feature type="transmembrane region" description="Helical" evidence="1">
    <location>
        <begin position="302"/>
        <end position="326"/>
    </location>
</feature>
<evidence type="ECO:0000313" key="3">
    <source>
        <dbReference type="Proteomes" id="UP001054902"/>
    </source>
</evidence>
<keyword evidence="1" id="KW-1133">Transmembrane helix</keyword>
<reference evidence="2 3" key="1">
    <citation type="journal article" date="2021" name="Sci. Rep.">
        <title>The genome of the diatom Chaetoceros tenuissimus carries an ancient integrated fragment of an extant virus.</title>
        <authorList>
            <person name="Hongo Y."/>
            <person name="Kimura K."/>
            <person name="Takaki Y."/>
            <person name="Yoshida Y."/>
            <person name="Baba S."/>
            <person name="Kobayashi G."/>
            <person name="Nagasaki K."/>
            <person name="Hano T."/>
            <person name="Tomaru Y."/>
        </authorList>
    </citation>
    <scope>NUCLEOTIDE SEQUENCE [LARGE SCALE GENOMIC DNA]</scope>
    <source>
        <strain evidence="2 3">NIES-3715</strain>
    </source>
</reference>
<feature type="transmembrane region" description="Helical" evidence="1">
    <location>
        <begin position="224"/>
        <end position="242"/>
    </location>
</feature>
<gene>
    <name evidence="2" type="ORF">CTEN210_01273</name>
</gene>
<dbReference type="EMBL" id="BLLK01000020">
    <property type="protein sequence ID" value="GFH44799.1"/>
    <property type="molecule type" value="Genomic_DNA"/>
</dbReference>
<feature type="transmembrane region" description="Helical" evidence="1">
    <location>
        <begin position="263"/>
        <end position="282"/>
    </location>
</feature>
<name>A0AAD3CFQ1_9STRA</name>
<accession>A0AAD3CFQ1</accession>
<dbReference type="AlphaFoldDB" id="A0AAD3CFQ1"/>
<dbReference type="Proteomes" id="UP001054902">
    <property type="component" value="Unassembled WGS sequence"/>
</dbReference>